<name>A0ABN7T5Y3_OIKDI</name>
<accession>A0ABN7T5Y3</accession>
<gene>
    <name evidence="1" type="ORF">OKIOD_LOCUS13859</name>
</gene>
<reference evidence="1 2" key="1">
    <citation type="submission" date="2021-04" db="EMBL/GenBank/DDBJ databases">
        <authorList>
            <person name="Bliznina A."/>
        </authorList>
    </citation>
    <scope>NUCLEOTIDE SEQUENCE [LARGE SCALE GENOMIC DNA]</scope>
</reference>
<sequence>MFMNCIGTDNCEYDFGDCDLFSEQACSEFVESRPVVLVEKEGCEEVSLEELSCYGLPPFDESLDETEIWIQENQLQIINQFHSNLEDVDNCSDDMYSATFDESTNEFHFEVDRACFETALDNYGTLSFGRNFRFEVYSDETTQADQTIFFLSENKIDIRFTCSIATRMEADSQDVEKNFS</sequence>
<protein>
    <submittedName>
        <fullName evidence="1">Oidioi.mRNA.OKI2018_I69.chr2.g5094.t1.cds</fullName>
    </submittedName>
</protein>
<keyword evidence="2" id="KW-1185">Reference proteome</keyword>
<evidence type="ECO:0000313" key="2">
    <source>
        <dbReference type="Proteomes" id="UP001158576"/>
    </source>
</evidence>
<dbReference type="EMBL" id="OU015567">
    <property type="protein sequence ID" value="CAG5110720.1"/>
    <property type="molecule type" value="Genomic_DNA"/>
</dbReference>
<evidence type="ECO:0000313" key="1">
    <source>
        <dbReference type="EMBL" id="CAG5110720.1"/>
    </source>
</evidence>
<organism evidence="1 2">
    <name type="scientific">Oikopleura dioica</name>
    <name type="common">Tunicate</name>
    <dbReference type="NCBI Taxonomy" id="34765"/>
    <lineage>
        <taxon>Eukaryota</taxon>
        <taxon>Metazoa</taxon>
        <taxon>Chordata</taxon>
        <taxon>Tunicata</taxon>
        <taxon>Appendicularia</taxon>
        <taxon>Copelata</taxon>
        <taxon>Oikopleuridae</taxon>
        <taxon>Oikopleura</taxon>
    </lineage>
</organism>
<proteinExistence type="predicted"/>
<dbReference type="Proteomes" id="UP001158576">
    <property type="component" value="Chromosome 2"/>
</dbReference>